<gene>
    <name evidence="2" type="ORF">CB4_03230</name>
</gene>
<evidence type="ECO:0000313" key="2">
    <source>
        <dbReference type="EMBL" id="BAU29052.1"/>
    </source>
</evidence>
<feature type="compositionally biased region" description="Polar residues" evidence="1">
    <location>
        <begin position="1"/>
        <end position="33"/>
    </location>
</feature>
<evidence type="ECO:0000256" key="1">
    <source>
        <dbReference type="SAM" id="MobiDB-lite"/>
    </source>
</evidence>
<name>A0A0U5BDJ7_9BACL</name>
<feature type="region of interest" description="Disordered" evidence="1">
    <location>
        <begin position="1"/>
        <end position="53"/>
    </location>
</feature>
<dbReference type="AlphaFoldDB" id="A0A0U5BDJ7"/>
<dbReference type="KEGG" id="asoc:CB4_03230"/>
<dbReference type="EMBL" id="AP017312">
    <property type="protein sequence ID" value="BAU29052.1"/>
    <property type="molecule type" value="Genomic_DNA"/>
</dbReference>
<dbReference type="RefSeq" id="WP_157738015.1">
    <property type="nucleotide sequence ID" value="NZ_AP017312.1"/>
</dbReference>
<sequence length="53" mass="5841">MKNWSTKPSSQSTHEQIKQAQQSSVIDTGSTAAGKNRSIPVQRLEDKSPDDLE</sequence>
<feature type="compositionally biased region" description="Basic and acidic residues" evidence="1">
    <location>
        <begin position="43"/>
        <end position="53"/>
    </location>
</feature>
<keyword evidence="3" id="KW-1185">Reference proteome</keyword>
<dbReference type="Proteomes" id="UP000217696">
    <property type="component" value="Chromosome"/>
</dbReference>
<protein>
    <submittedName>
        <fullName evidence="2">Uncharacterized protein</fullName>
    </submittedName>
</protein>
<reference evidence="2 3" key="1">
    <citation type="submission" date="2015-12" db="EMBL/GenBank/DDBJ databases">
        <title>Genome sequence of Aneurinibacillus soli.</title>
        <authorList>
            <person name="Lee J.S."/>
            <person name="Lee K.C."/>
            <person name="Kim K.K."/>
            <person name="Lee B.W."/>
        </authorList>
    </citation>
    <scope>NUCLEOTIDE SEQUENCE [LARGE SCALE GENOMIC DNA]</scope>
    <source>
        <strain evidence="2 3">CB4</strain>
    </source>
</reference>
<evidence type="ECO:0000313" key="3">
    <source>
        <dbReference type="Proteomes" id="UP000217696"/>
    </source>
</evidence>
<accession>A0A0U5BDJ7</accession>
<organism evidence="2 3">
    <name type="scientific">Aneurinibacillus soli</name>
    <dbReference type="NCBI Taxonomy" id="1500254"/>
    <lineage>
        <taxon>Bacteria</taxon>
        <taxon>Bacillati</taxon>
        <taxon>Bacillota</taxon>
        <taxon>Bacilli</taxon>
        <taxon>Bacillales</taxon>
        <taxon>Paenibacillaceae</taxon>
        <taxon>Aneurinibacillus group</taxon>
        <taxon>Aneurinibacillus</taxon>
    </lineage>
</organism>
<proteinExistence type="predicted"/>